<protein>
    <submittedName>
        <fullName evidence="2">MOSC domain-containing protein</fullName>
    </submittedName>
</protein>
<evidence type="ECO:0000313" key="2">
    <source>
        <dbReference type="EMBL" id="PWE56083.1"/>
    </source>
</evidence>
<dbReference type="InterPro" id="IPR052353">
    <property type="entry name" value="Benzoxazolinone_Detox_Enz"/>
</dbReference>
<name>A0A2U2DRY7_9HYPH</name>
<reference evidence="2 3" key="1">
    <citation type="submission" date="2018-05" db="EMBL/GenBank/DDBJ databases">
        <title>The draft genome of strain NS-104.</title>
        <authorList>
            <person name="Hang P."/>
            <person name="Jiang J."/>
        </authorList>
    </citation>
    <scope>NUCLEOTIDE SEQUENCE [LARGE SCALE GENOMIC DNA]</scope>
    <source>
        <strain evidence="2 3">NS-104</strain>
    </source>
</reference>
<dbReference type="Gene3D" id="2.40.33.20">
    <property type="entry name" value="PK beta-barrel domain-like"/>
    <property type="match status" value="1"/>
</dbReference>
<proteinExistence type="predicted"/>
<dbReference type="PROSITE" id="PS51340">
    <property type="entry name" value="MOSC"/>
    <property type="match status" value="1"/>
</dbReference>
<dbReference type="Pfam" id="PF03475">
    <property type="entry name" value="YiiM_3-alpha"/>
    <property type="match status" value="1"/>
</dbReference>
<dbReference type="OrthoDB" id="9786134at2"/>
<evidence type="ECO:0000313" key="3">
    <source>
        <dbReference type="Proteomes" id="UP000245252"/>
    </source>
</evidence>
<dbReference type="InterPro" id="IPR011037">
    <property type="entry name" value="Pyrv_Knase-like_insert_dom_sf"/>
</dbReference>
<comment type="caution">
    <text evidence="2">The sequence shown here is derived from an EMBL/GenBank/DDBJ whole genome shotgun (WGS) entry which is preliminary data.</text>
</comment>
<dbReference type="Proteomes" id="UP000245252">
    <property type="component" value="Unassembled WGS sequence"/>
</dbReference>
<dbReference type="Pfam" id="PF03473">
    <property type="entry name" value="MOSC"/>
    <property type="match status" value="1"/>
</dbReference>
<dbReference type="InterPro" id="IPR005163">
    <property type="entry name" value="Tri_helical_YiiM-like"/>
</dbReference>
<dbReference type="GO" id="GO:0003824">
    <property type="term" value="F:catalytic activity"/>
    <property type="evidence" value="ECO:0007669"/>
    <property type="project" value="InterPro"/>
</dbReference>
<dbReference type="GO" id="GO:0030151">
    <property type="term" value="F:molybdenum ion binding"/>
    <property type="evidence" value="ECO:0007669"/>
    <property type="project" value="InterPro"/>
</dbReference>
<dbReference type="PANTHER" id="PTHR30212">
    <property type="entry name" value="PROTEIN YIIM"/>
    <property type="match status" value="1"/>
</dbReference>
<evidence type="ECO:0000259" key="1">
    <source>
        <dbReference type="PROSITE" id="PS51340"/>
    </source>
</evidence>
<accession>A0A2U2DRY7</accession>
<keyword evidence="3" id="KW-1185">Reference proteome</keyword>
<organism evidence="2 3">
    <name type="scientific">Metarhizobium album</name>
    <dbReference type="NCBI Taxonomy" id="2182425"/>
    <lineage>
        <taxon>Bacteria</taxon>
        <taxon>Pseudomonadati</taxon>
        <taxon>Pseudomonadota</taxon>
        <taxon>Alphaproteobacteria</taxon>
        <taxon>Hyphomicrobiales</taxon>
        <taxon>Rhizobiaceae</taxon>
        <taxon>Metarhizobium</taxon>
    </lineage>
</organism>
<dbReference type="EMBL" id="QFBC01000004">
    <property type="protein sequence ID" value="PWE56083.1"/>
    <property type="molecule type" value="Genomic_DNA"/>
</dbReference>
<dbReference type="PANTHER" id="PTHR30212:SF2">
    <property type="entry name" value="PROTEIN YIIM"/>
    <property type="match status" value="1"/>
</dbReference>
<dbReference type="InterPro" id="IPR005302">
    <property type="entry name" value="MoCF_Sase_C"/>
</dbReference>
<gene>
    <name evidence="2" type="ORF">DEM27_11635</name>
</gene>
<sequence length="229" mass="25158">MMTLPLLGLLVGKVVPLGPRRVLSGIAKTQVPDSVTLSETGFHGDVQGDPIRHGGPEKAVHHYPFDHYAAWAEGLGPHPLLSHPGAFGENLSTAGLSENTVAIGDVFALGTAIVEVSQGRQPCWKLNERFGTPAMARNVQSTGRTGWYYRVLQAGTVTPEDSLTLMERRSPEWTVARIWRTFYIDPLNRSELSGIAALERLADGWRSHATRRLETNKVEDWNKRLTGIG</sequence>
<feature type="domain" description="MOSC" evidence="1">
    <location>
        <begin position="29"/>
        <end position="166"/>
    </location>
</feature>
<dbReference type="SUPFAM" id="SSF50800">
    <property type="entry name" value="PK beta-barrel domain-like"/>
    <property type="match status" value="1"/>
</dbReference>
<dbReference type="GO" id="GO:0030170">
    <property type="term" value="F:pyridoxal phosphate binding"/>
    <property type="evidence" value="ECO:0007669"/>
    <property type="project" value="InterPro"/>
</dbReference>
<dbReference type="AlphaFoldDB" id="A0A2U2DRY7"/>